<feature type="compositionally biased region" description="Polar residues" evidence="5">
    <location>
        <begin position="29"/>
        <end position="42"/>
    </location>
</feature>
<keyword evidence="1" id="KW-0479">Metal-binding</keyword>
<evidence type="ECO:0000256" key="5">
    <source>
        <dbReference type="SAM" id="MobiDB-lite"/>
    </source>
</evidence>
<keyword evidence="9" id="KW-1185">Reference proteome</keyword>
<dbReference type="Gene3D" id="1.20.120.910">
    <property type="entry name" value="DksA, coiled-coil domain"/>
    <property type="match status" value="1"/>
</dbReference>
<protein>
    <submittedName>
        <fullName evidence="7">Transcriptional regulator, TraR/DksA family</fullName>
    </submittedName>
</protein>
<dbReference type="EMBL" id="FUWU01000031">
    <property type="protein sequence ID" value="SJZ86682.1"/>
    <property type="molecule type" value="Genomic_DNA"/>
</dbReference>
<reference evidence="8 10" key="3">
    <citation type="submission" date="2017-02" db="EMBL/GenBank/DDBJ databases">
        <authorList>
            <person name="Peterson S.W."/>
        </authorList>
    </citation>
    <scope>NUCLEOTIDE SEQUENCE [LARGE SCALE GENOMIC DNA]</scope>
    <source>
        <strain evidence="8 10">ATCC 43854</strain>
    </source>
</reference>
<evidence type="ECO:0000313" key="10">
    <source>
        <dbReference type="Proteomes" id="UP000190449"/>
    </source>
</evidence>
<feature type="region of interest" description="Disordered" evidence="5">
    <location>
        <begin position="28"/>
        <end position="58"/>
    </location>
</feature>
<dbReference type="InterPro" id="IPR000962">
    <property type="entry name" value="Znf_DskA_TraR"/>
</dbReference>
<dbReference type="GO" id="GO:0008270">
    <property type="term" value="F:zinc ion binding"/>
    <property type="evidence" value="ECO:0007669"/>
    <property type="project" value="UniProtKB-KW"/>
</dbReference>
<reference evidence="7" key="1">
    <citation type="submission" date="2016-11" db="EMBL/GenBank/DDBJ databases">
        <authorList>
            <person name="Jaros S."/>
            <person name="Januszkiewicz K."/>
            <person name="Wedrychowicz H."/>
        </authorList>
    </citation>
    <scope>NUCLEOTIDE SEQUENCE [LARGE SCALE GENOMIC DNA]</scope>
    <source>
        <strain evidence="7">UWOS</strain>
    </source>
</reference>
<dbReference type="Proteomes" id="UP000190449">
    <property type="component" value="Unassembled WGS sequence"/>
</dbReference>
<evidence type="ECO:0000313" key="9">
    <source>
        <dbReference type="Proteomes" id="UP000184275"/>
    </source>
</evidence>
<dbReference type="SUPFAM" id="SSF57716">
    <property type="entry name" value="Glucocorticoid receptor-like (DNA-binding domain)"/>
    <property type="match status" value="1"/>
</dbReference>
<accession>A0A1M6T729</accession>
<evidence type="ECO:0000256" key="1">
    <source>
        <dbReference type="ARBA" id="ARBA00022723"/>
    </source>
</evidence>
<dbReference type="Pfam" id="PF01258">
    <property type="entry name" value="zf-dskA_traR"/>
    <property type="match status" value="1"/>
</dbReference>
<dbReference type="Proteomes" id="UP000184275">
    <property type="component" value="Unassembled WGS sequence"/>
</dbReference>
<accession>A0A1T4P5G5</accession>
<evidence type="ECO:0000313" key="8">
    <source>
        <dbReference type="EMBL" id="SJZ86682.1"/>
    </source>
</evidence>
<proteinExistence type="predicted"/>
<dbReference type="PANTHER" id="PTHR33823">
    <property type="entry name" value="RNA POLYMERASE-BINDING TRANSCRIPTION FACTOR DKSA-RELATED"/>
    <property type="match status" value="1"/>
</dbReference>
<sequence length="156" mass="17674">MAEKKQEKMSAKDLEYFKALLQDRRRQLVSAQGDTTASSSFHGQREQGGESASYATHPADVASDYNSLETNFDLAARDGKYLVYLEEALQRIEDGTYGICKVCKKLIPKARLEAVPTATKCVSCKSETKKREHEETRLEMARIYAQQQRMAQRNDS</sequence>
<dbReference type="EMBL" id="FRAW01000009">
    <property type="protein sequence ID" value="SHK52740.1"/>
    <property type="molecule type" value="Genomic_DNA"/>
</dbReference>
<dbReference type="RefSeq" id="WP_073303437.1">
    <property type="nucleotide sequence ID" value="NZ_FRAW01000009.1"/>
</dbReference>
<keyword evidence="3" id="KW-0862">Zinc</keyword>
<dbReference type="SUPFAM" id="SSF109635">
    <property type="entry name" value="DnaK suppressor protein DksA, alpha-hairpin domain"/>
    <property type="match status" value="1"/>
</dbReference>
<evidence type="ECO:0000313" key="7">
    <source>
        <dbReference type="EMBL" id="SHK52740.1"/>
    </source>
</evidence>
<feature type="zinc finger region" description="dksA C4-type" evidence="4">
    <location>
        <begin position="100"/>
        <end position="124"/>
    </location>
</feature>
<evidence type="ECO:0000256" key="4">
    <source>
        <dbReference type="PROSITE-ProRule" id="PRU00510"/>
    </source>
</evidence>
<evidence type="ECO:0000256" key="3">
    <source>
        <dbReference type="ARBA" id="ARBA00022833"/>
    </source>
</evidence>
<dbReference type="PROSITE" id="PS51128">
    <property type="entry name" value="ZF_DKSA_2"/>
    <property type="match status" value="1"/>
</dbReference>
<dbReference type="AlphaFoldDB" id="A0A1M6T729"/>
<dbReference type="InterPro" id="IPR037187">
    <property type="entry name" value="DnaK_N"/>
</dbReference>
<reference evidence="9" key="2">
    <citation type="submission" date="2016-11" db="EMBL/GenBank/DDBJ databases">
        <authorList>
            <person name="Varghese N."/>
            <person name="Submissions S."/>
        </authorList>
    </citation>
    <scope>NUCLEOTIDE SEQUENCE [LARGE SCALE GENOMIC DNA]</scope>
    <source>
        <strain evidence="9">UWOS</strain>
    </source>
</reference>
<keyword evidence="2" id="KW-0863">Zinc-finger</keyword>
<name>A0A1M6T729_9BACT</name>
<gene>
    <name evidence="8" type="ORF">SAMN02745108_01809</name>
    <name evidence="7" type="ORF">SAMN05720469_1096</name>
</gene>
<dbReference type="STRING" id="28122.SAMN02745108_01809"/>
<evidence type="ECO:0000259" key="6">
    <source>
        <dbReference type="Pfam" id="PF01258"/>
    </source>
</evidence>
<organism evidence="7 9">
    <name type="scientific">Fibrobacter intestinalis</name>
    <dbReference type="NCBI Taxonomy" id="28122"/>
    <lineage>
        <taxon>Bacteria</taxon>
        <taxon>Pseudomonadati</taxon>
        <taxon>Fibrobacterota</taxon>
        <taxon>Fibrobacteria</taxon>
        <taxon>Fibrobacterales</taxon>
        <taxon>Fibrobacteraceae</taxon>
        <taxon>Fibrobacter</taxon>
    </lineage>
</organism>
<feature type="domain" description="Zinc finger DksA/TraR C4-type" evidence="6">
    <location>
        <begin position="95"/>
        <end position="127"/>
    </location>
</feature>
<evidence type="ECO:0000256" key="2">
    <source>
        <dbReference type="ARBA" id="ARBA00022771"/>
    </source>
</evidence>